<feature type="domain" description="PPIase FKBP-type" evidence="7">
    <location>
        <begin position="111"/>
        <end position="214"/>
    </location>
</feature>
<dbReference type="Proteomes" id="UP000294564">
    <property type="component" value="Unassembled WGS sequence"/>
</dbReference>
<dbReference type="SUPFAM" id="SSF54534">
    <property type="entry name" value="FKBP-like"/>
    <property type="match status" value="1"/>
</dbReference>
<accession>A0A4R2NV46</accession>
<dbReference type="PROSITE" id="PS51257">
    <property type="entry name" value="PROKAR_LIPOPROTEIN"/>
    <property type="match status" value="1"/>
</dbReference>
<keyword evidence="2 3" id="KW-0697">Rotamase</keyword>
<proteinExistence type="inferred from homology"/>
<dbReference type="Pfam" id="PF00254">
    <property type="entry name" value="FKBP_C"/>
    <property type="match status" value="1"/>
</dbReference>
<dbReference type="RefSeq" id="WP_132794195.1">
    <property type="nucleotide sequence ID" value="NZ_SLXM01000003.1"/>
</dbReference>
<dbReference type="OrthoDB" id="1424215at2"/>
<evidence type="ECO:0000256" key="1">
    <source>
        <dbReference type="ARBA" id="ARBA00000971"/>
    </source>
</evidence>
<dbReference type="AlphaFoldDB" id="A0A4R2NV46"/>
<evidence type="ECO:0000313" key="8">
    <source>
        <dbReference type="EMBL" id="TCP25807.1"/>
    </source>
</evidence>
<dbReference type="GO" id="GO:0003755">
    <property type="term" value="F:peptidyl-prolyl cis-trans isomerase activity"/>
    <property type="evidence" value="ECO:0007669"/>
    <property type="project" value="UniProtKB-UniRule"/>
</dbReference>
<evidence type="ECO:0000259" key="7">
    <source>
        <dbReference type="PROSITE" id="PS50059"/>
    </source>
</evidence>
<evidence type="ECO:0000256" key="6">
    <source>
        <dbReference type="SAM" id="SignalP"/>
    </source>
</evidence>
<organism evidence="8 9">
    <name type="scientific">Tenacibaculum skagerrakense</name>
    <dbReference type="NCBI Taxonomy" id="186571"/>
    <lineage>
        <taxon>Bacteria</taxon>
        <taxon>Pseudomonadati</taxon>
        <taxon>Bacteroidota</taxon>
        <taxon>Flavobacteriia</taxon>
        <taxon>Flavobacteriales</taxon>
        <taxon>Flavobacteriaceae</taxon>
        <taxon>Tenacibaculum</taxon>
    </lineage>
</organism>
<dbReference type="EMBL" id="SLXM01000003">
    <property type="protein sequence ID" value="TCP25807.1"/>
    <property type="molecule type" value="Genomic_DNA"/>
</dbReference>
<dbReference type="EC" id="5.2.1.8" evidence="4"/>
<evidence type="ECO:0000256" key="3">
    <source>
        <dbReference type="PROSITE-ProRule" id="PRU00277"/>
    </source>
</evidence>
<dbReference type="Gene3D" id="3.10.50.40">
    <property type="match status" value="1"/>
</dbReference>
<name>A0A4R2NV46_9FLAO</name>
<comment type="similarity">
    <text evidence="4">Belongs to the FKBP-type PPIase family.</text>
</comment>
<reference evidence="8 9" key="1">
    <citation type="submission" date="2019-03" db="EMBL/GenBank/DDBJ databases">
        <title>Genomic Encyclopedia of Type Strains, Phase IV (KMG-IV): sequencing the most valuable type-strain genomes for metagenomic binning, comparative biology and taxonomic classification.</title>
        <authorList>
            <person name="Goeker M."/>
        </authorList>
    </citation>
    <scope>NUCLEOTIDE SEQUENCE [LARGE SCALE GENOMIC DNA]</scope>
    <source>
        <strain evidence="8 9">DSM 14836</strain>
    </source>
</reference>
<comment type="catalytic activity">
    <reaction evidence="1 3 4">
        <text>[protein]-peptidylproline (omega=180) = [protein]-peptidylproline (omega=0)</text>
        <dbReference type="Rhea" id="RHEA:16237"/>
        <dbReference type="Rhea" id="RHEA-COMP:10747"/>
        <dbReference type="Rhea" id="RHEA-COMP:10748"/>
        <dbReference type="ChEBI" id="CHEBI:83833"/>
        <dbReference type="ChEBI" id="CHEBI:83834"/>
        <dbReference type="EC" id="5.2.1.8"/>
    </reaction>
</comment>
<feature type="compositionally biased region" description="Basic and acidic residues" evidence="5">
    <location>
        <begin position="266"/>
        <end position="277"/>
    </location>
</feature>
<dbReference type="InterPro" id="IPR046357">
    <property type="entry name" value="PPIase_dom_sf"/>
</dbReference>
<evidence type="ECO:0000313" key="9">
    <source>
        <dbReference type="Proteomes" id="UP000294564"/>
    </source>
</evidence>
<feature type="chain" id="PRO_5020917241" description="Peptidyl-prolyl cis-trans isomerase" evidence="6">
    <location>
        <begin position="22"/>
        <end position="298"/>
    </location>
</feature>
<sequence>MIKFKHLFLVGIISLITYACGSDGVAVDNFDHTAQAVKDNDTLVKFFKNHYYDVTESIVKPLVDGETALFDDPKLNSQSVTETINGDDINYTLYSYVTQQGTSTKGFPTVVDSVLVNYSGKRILNGENLSENDFDSNNNLWFVLGSGVIRGWSYGVPNVKGGENVTLPNEPLTFSGTGKVLLFIPSGLAYRNIGSGSIQANENLMFTIELLDIVVDTDIDGDGIPGILEDLDGDGIPWNDDTDENGIVNFLDRDDDGDGVLTINEDANKDGDPRNDFSDPENPTLPDYLNINIRVSNE</sequence>
<feature type="region of interest" description="Disordered" evidence="5">
    <location>
        <begin position="264"/>
        <end position="284"/>
    </location>
</feature>
<keyword evidence="9" id="KW-1185">Reference proteome</keyword>
<evidence type="ECO:0000256" key="5">
    <source>
        <dbReference type="SAM" id="MobiDB-lite"/>
    </source>
</evidence>
<keyword evidence="3 4" id="KW-0413">Isomerase</keyword>
<evidence type="ECO:0000256" key="2">
    <source>
        <dbReference type="ARBA" id="ARBA00023110"/>
    </source>
</evidence>
<comment type="caution">
    <text evidence="8">The sequence shown here is derived from an EMBL/GenBank/DDBJ whole genome shotgun (WGS) entry which is preliminary data.</text>
</comment>
<dbReference type="InterPro" id="IPR001179">
    <property type="entry name" value="PPIase_FKBP_dom"/>
</dbReference>
<feature type="signal peptide" evidence="6">
    <location>
        <begin position="1"/>
        <end position="21"/>
    </location>
</feature>
<dbReference type="PROSITE" id="PS50059">
    <property type="entry name" value="FKBP_PPIASE"/>
    <property type="match status" value="1"/>
</dbReference>
<protein>
    <recommendedName>
        <fullName evidence="4">Peptidyl-prolyl cis-trans isomerase</fullName>
        <ecNumber evidence="4">5.2.1.8</ecNumber>
    </recommendedName>
</protein>
<keyword evidence="6" id="KW-0732">Signal</keyword>
<evidence type="ECO:0000256" key="4">
    <source>
        <dbReference type="RuleBase" id="RU003915"/>
    </source>
</evidence>
<gene>
    <name evidence="8" type="ORF">EV195_103169</name>
</gene>